<feature type="region of interest" description="Disordered" evidence="4">
    <location>
        <begin position="308"/>
        <end position="327"/>
    </location>
</feature>
<keyword evidence="7" id="KW-1185">Reference proteome</keyword>
<dbReference type="Pfam" id="PF14525">
    <property type="entry name" value="AraC_binding_2"/>
    <property type="match status" value="1"/>
</dbReference>
<dbReference type="OrthoDB" id="9799345at2"/>
<reference evidence="6 7" key="1">
    <citation type="submission" date="2019-05" db="EMBL/GenBank/DDBJ databases">
        <title>Nakamurella sp. N5BH11, whole genome shotgun sequence.</title>
        <authorList>
            <person name="Tuo L."/>
        </authorList>
    </citation>
    <scope>NUCLEOTIDE SEQUENCE [LARGE SCALE GENOMIC DNA]</scope>
    <source>
        <strain evidence="6 7">N5BH11</strain>
    </source>
</reference>
<dbReference type="EMBL" id="SZZH01000006">
    <property type="protein sequence ID" value="TKV57062.1"/>
    <property type="molecule type" value="Genomic_DNA"/>
</dbReference>
<evidence type="ECO:0000256" key="3">
    <source>
        <dbReference type="ARBA" id="ARBA00023163"/>
    </source>
</evidence>
<dbReference type="RefSeq" id="WP_137451448.1">
    <property type="nucleotide sequence ID" value="NZ_SZZH01000006.1"/>
</dbReference>
<dbReference type="PANTHER" id="PTHR46796">
    <property type="entry name" value="HTH-TYPE TRANSCRIPTIONAL ACTIVATOR RHAS-RELATED"/>
    <property type="match status" value="1"/>
</dbReference>
<protein>
    <submittedName>
        <fullName evidence="6">Helix-turn-helix domain-containing protein</fullName>
    </submittedName>
</protein>
<dbReference type="Gene3D" id="1.10.10.60">
    <property type="entry name" value="Homeodomain-like"/>
    <property type="match status" value="1"/>
</dbReference>
<proteinExistence type="predicted"/>
<dbReference type="SUPFAM" id="SSF46689">
    <property type="entry name" value="Homeodomain-like"/>
    <property type="match status" value="1"/>
</dbReference>
<evidence type="ECO:0000256" key="1">
    <source>
        <dbReference type="ARBA" id="ARBA00023015"/>
    </source>
</evidence>
<dbReference type="GO" id="GO:0003700">
    <property type="term" value="F:DNA-binding transcription factor activity"/>
    <property type="evidence" value="ECO:0007669"/>
    <property type="project" value="InterPro"/>
</dbReference>
<keyword evidence="3" id="KW-0804">Transcription</keyword>
<keyword evidence="2" id="KW-0238">DNA-binding</keyword>
<evidence type="ECO:0000256" key="2">
    <source>
        <dbReference type="ARBA" id="ARBA00023125"/>
    </source>
</evidence>
<evidence type="ECO:0000259" key="5">
    <source>
        <dbReference type="PROSITE" id="PS01124"/>
    </source>
</evidence>
<dbReference type="SMART" id="SM00342">
    <property type="entry name" value="HTH_ARAC"/>
    <property type="match status" value="1"/>
</dbReference>
<dbReference type="InterPro" id="IPR018060">
    <property type="entry name" value="HTH_AraC"/>
</dbReference>
<accession>A0A4U6QAY2</accession>
<dbReference type="InterPro" id="IPR035418">
    <property type="entry name" value="AraC-bd_2"/>
</dbReference>
<name>A0A4U6QAY2_9ACTN</name>
<dbReference type="InterPro" id="IPR050204">
    <property type="entry name" value="AraC_XylS_family_regulators"/>
</dbReference>
<evidence type="ECO:0000313" key="7">
    <source>
        <dbReference type="Proteomes" id="UP000306985"/>
    </source>
</evidence>
<dbReference type="PANTHER" id="PTHR46796:SF6">
    <property type="entry name" value="ARAC SUBFAMILY"/>
    <property type="match status" value="1"/>
</dbReference>
<comment type="caution">
    <text evidence="6">The sequence shown here is derived from an EMBL/GenBank/DDBJ whole genome shotgun (WGS) entry which is preliminary data.</text>
</comment>
<keyword evidence="1" id="KW-0805">Transcription regulation</keyword>
<evidence type="ECO:0000256" key="4">
    <source>
        <dbReference type="SAM" id="MobiDB-lite"/>
    </source>
</evidence>
<organism evidence="6 7">
    <name type="scientific">Nakamurella flava</name>
    <dbReference type="NCBI Taxonomy" id="2576308"/>
    <lineage>
        <taxon>Bacteria</taxon>
        <taxon>Bacillati</taxon>
        <taxon>Actinomycetota</taxon>
        <taxon>Actinomycetes</taxon>
        <taxon>Nakamurellales</taxon>
        <taxon>Nakamurellaceae</taxon>
        <taxon>Nakamurella</taxon>
    </lineage>
</organism>
<dbReference type="Proteomes" id="UP000306985">
    <property type="component" value="Unassembled WGS sequence"/>
</dbReference>
<dbReference type="InterPro" id="IPR009057">
    <property type="entry name" value="Homeodomain-like_sf"/>
</dbReference>
<feature type="domain" description="HTH araC/xylS-type" evidence="5">
    <location>
        <begin position="212"/>
        <end position="311"/>
    </location>
</feature>
<sequence>MAISTIDTATVADADRLEFWRSTVCDQFVPLAVDPLESRMSRARVHATTVGDTLIRRIEGGPHRFHRTSSLVRRADEDYLQIAVARQGTTLVVQDGREAVIGPGDLVVYDSSRPFVFETSGPFAYSVCLFPTRLLPLTRAEMTRVTAIRFDGRYGVAAMVPPFLSALHRLDGEALVGPAAEAMTQSVGDLLVALVRSVPVQQQESTTHLHLDRARAYVARHLADPDLAPSQIAAACAISTSYLHRLFRGSGTSVVEYVREQRLQRCWRALGEPGDVSIGAVAARHGLPDHAHFCRIFRARFGMTPSQRRAAATGSGAAEPSAPRSLE</sequence>
<evidence type="ECO:0000313" key="6">
    <source>
        <dbReference type="EMBL" id="TKV57062.1"/>
    </source>
</evidence>
<dbReference type="GO" id="GO:0043565">
    <property type="term" value="F:sequence-specific DNA binding"/>
    <property type="evidence" value="ECO:0007669"/>
    <property type="project" value="InterPro"/>
</dbReference>
<dbReference type="Pfam" id="PF12833">
    <property type="entry name" value="HTH_18"/>
    <property type="match status" value="1"/>
</dbReference>
<gene>
    <name evidence="6" type="ORF">FDO65_19830</name>
</gene>
<dbReference type="PROSITE" id="PS01124">
    <property type="entry name" value="HTH_ARAC_FAMILY_2"/>
    <property type="match status" value="1"/>
</dbReference>
<dbReference type="AlphaFoldDB" id="A0A4U6QAY2"/>